<dbReference type="InterPro" id="IPR001650">
    <property type="entry name" value="Helicase_C-like"/>
</dbReference>
<dbReference type="Proteomes" id="UP000504608">
    <property type="component" value="Unplaced"/>
</dbReference>
<dbReference type="GO" id="GO:0005737">
    <property type="term" value="C:cytoplasm"/>
    <property type="evidence" value="ECO:0007669"/>
    <property type="project" value="TreeGrafter"/>
</dbReference>
<dbReference type="FunFam" id="3.40.50.300:FF:001450">
    <property type="entry name" value="ATP-dependent DNA helicase"/>
    <property type="match status" value="1"/>
</dbReference>
<dbReference type="SMART" id="SM00341">
    <property type="entry name" value="HRDC"/>
    <property type="match status" value="1"/>
</dbReference>
<dbReference type="Pfam" id="PF00271">
    <property type="entry name" value="Helicase_C"/>
    <property type="match status" value="1"/>
</dbReference>
<dbReference type="InterPro" id="IPR004589">
    <property type="entry name" value="DNA_helicase_ATP-dep_RecQ"/>
</dbReference>
<comment type="cofactor">
    <cofactor evidence="1">
        <name>Zn(2+)</name>
        <dbReference type="ChEBI" id="CHEBI:29105"/>
    </cofactor>
</comment>
<dbReference type="KEGG" id="cmax:111465921"/>
<dbReference type="Pfam" id="PF00270">
    <property type="entry name" value="DEAD"/>
    <property type="match status" value="1"/>
</dbReference>
<dbReference type="PROSITE" id="PS51194">
    <property type="entry name" value="HELICASE_CTER"/>
    <property type="match status" value="1"/>
</dbReference>
<evidence type="ECO:0000313" key="15">
    <source>
        <dbReference type="RefSeq" id="XP_022966161.1"/>
    </source>
</evidence>
<dbReference type="NCBIfam" id="TIGR00614">
    <property type="entry name" value="recQ_fam"/>
    <property type="match status" value="1"/>
</dbReference>
<feature type="domain" description="Helicase ATP-binding" evidence="12">
    <location>
        <begin position="65"/>
        <end position="232"/>
    </location>
</feature>
<dbReference type="Pfam" id="PF14493">
    <property type="entry name" value="HTH_40"/>
    <property type="match status" value="1"/>
</dbReference>
<evidence type="ECO:0000256" key="2">
    <source>
        <dbReference type="ARBA" id="ARBA00005446"/>
    </source>
</evidence>
<gene>
    <name evidence="15" type="primary">LOC111465921</name>
</gene>
<dbReference type="Gene3D" id="3.40.50.300">
    <property type="entry name" value="P-loop containing nucleotide triphosphate hydrolases"/>
    <property type="match status" value="2"/>
</dbReference>
<dbReference type="SMART" id="SM00956">
    <property type="entry name" value="RQC"/>
    <property type="match status" value="1"/>
</dbReference>
<dbReference type="CDD" id="cd18794">
    <property type="entry name" value="SF2_C_RecQ"/>
    <property type="match status" value="1"/>
</dbReference>
<sequence length="926" mass="103108">MSMSKFQNHFCYLCGALELKEQKAVHSYSSNSTTGKESSRDKKMEAILKSSFGFSAFRPYQKKVIQDILQGKDCLVVMATGSGKSLCYQVPPLVVGKTGIVVSPLISLMQDQVMALKQRGIMSEYLGSTQTDSTVQAKAENGQYNILFMTPEKACSVPISFWSKLQKAGICLFAVDEAHCISEWGHDFRVEYNRLDKLRDVLPGLPFVALTATATEKVRSDIISSLKMKDPQVTIGSFDRTNLFYGVKSFNRGPLFLNELVLDISKYLASGGSTIIYCTTIKDVEQIFKALEEAGISAGIYHGQMDKKARAESHRLFIRDELQIMVATIAFGMGIDKPNIRQVIHYGCPKSLESYYQESGRCGRDGMASVCWLYYTRSDFSKADFYCGESQTENQRRAIMESLMAAQQYCSLATCRRSFLLNYFGEKYQSDKCGNCDNCIVSKKERDMSKEAFLLLATIQSCRGKWGLNMPVDILRGSRAKKILDAQFDKLPLHGLGREYSSNWWKALASQLISQGYLTENIRDVYRTISISAKGEKFLNSTRDDCQLPLVLPVTSEMIGESGDDSTLIEAGRMENLTKSGLSEAEAKLFQMLLDERMKLARSAGTAPYAICGDLTVKKIALTRPSTKARLANIDGVNQHLLKMHGDLILQAVKHLSQEVGLSLDGECKEDGNGQCTTARKLYTESNQGRPLAPAKFEAWKMWYEDGLSIPKIANFPGRSAPIKETTVSGYILDAAQEGYTIDWTKFCDEIGLTCSIFSDIQSAVSKVGSTDKLKAIKDELPEEISYAHIKACLLMQKCGISPESTLPRDEKTDEPMNVVPKFSGSPTSKQQKEEPNVAAACNPSTEEIPISLKRQKVCESDEENRIPVKATVSSLVEWLKNNDGVTLDNMMQNFKGSEEESLVAMLNALEGDFVIYRKNNVYKLM</sequence>
<evidence type="ECO:0000256" key="4">
    <source>
        <dbReference type="ARBA" id="ARBA00022801"/>
    </source>
</evidence>
<dbReference type="InterPro" id="IPR036390">
    <property type="entry name" value="WH_DNA-bd_sf"/>
</dbReference>
<keyword evidence="10" id="KW-0539">Nucleus</keyword>
<dbReference type="InterPro" id="IPR036388">
    <property type="entry name" value="WH-like_DNA-bd_sf"/>
</dbReference>
<dbReference type="InterPro" id="IPR002121">
    <property type="entry name" value="HRDC_dom"/>
</dbReference>
<dbReference type="SUPFAM" id="SSF52540">
    <property type="entry name" value="P-loop containing nucleoside triphosphate hydrolases"/>
    <property type="match status" value="1"/>
</dbReference>
<evidence type="ECO:0000256" key="5">
    <source>
        <dbReference type="ARBA" id="ARBA00022806"/>
    </source>
</evidence>
<keyword evidence="6 10" id="KW-0067">ATP-binding</keyword>
<dbReference type="FunFam" id="3.40.50.300:FF:001747">
    <property type="entry name" value="ATP-dependent DNA helicase"/>
    <property type="match status" value="1"/>
</dbReference>
<comment type="catalytic activity">
    <reaction evidence="9 10">
        <text>Couples ATP hydrolysis with the unwinding of duplex DNA by translocating in the 3'-5' direction.</text>
        <dbReference type="EC" id="5.6.2.4"/>
    </reaction>
</comment>
<comment type="subcellular location">
    <subcellularLocation>
        <location evidence="10">Nucleus</location>
    </subcellularLocation>
</comment>
<dbReference type="GO" id="GO:0005634">
    <property type="term" value="C:nucleus"/>
    <property type="evidence" value="ECO:0007669"/>
    <property type="project" value="UniProtKB-SubCell"/>
</dbReference>
<dbReference type="SUPFAM" id="SSF46785">
    <property type="entry name" value="Winged helix' DNA-binding domain"/>
    <property type="match status" value="1"/>
</dbReference>
<evidence type="ECO:0000256" key="9">
    <source>
        <dbReference type="ARBA" id="ARBA00034617"/>
    </source>
</evidence>
<evidence type="ECO:0000313" key="14">
    <source>
        <dbReference type="Proteomes" id="UP000504608"/>
    </source>
</evidence>
<organism evidence="14 15">
    <name type="scientific">Cucurbita maxima</name>
    <name type="common">Pumpkin</name>
    <name type="synonym">Winter squash</name>
    <dbReference type="NCBI Taxonomy" id="3661"/>
    <lineage>
        <taxon>Eukaryota</taxon>
        <taxon>Viridiplantae</taxon>
        <taxon>Streptophyta</taxon>
        <taxon>Embryophyta</taxon>
        <taxon>Tracheophyta</taxon>
        <taxon>Spermatophyta</taxon>
        <taxon>Magnoliopsida</taxon>
        <taxon>eudicotyledons</taxon>
        <taxon>Gunneridae</taxon>
        <taxon>Pentapetalae</taxon>
        <taxon>rosids</taxon>
        <taxon>fabids</taxon>
        <taxon>Cucurbitales</taxon>
        <taxon>Cucurbitaceae</taxon>
        <taxon>Cucurbiteae</taxon>
        <taxon>Cucurbita</taxon>
    </lineage>
</organism>
<dbReference type="Gene3D" id="1.10.150.80">
    <property type="entry name" value="HRDC domain"/>
    <property type="match status" value="1"/>
</dbReference>
<dbReference type="GO" id="GO:0016787">
    <property type="term" value="F:hydrolase activity"/>
    <property type="evidence" value="ECO:0007669"/>
    <property type="project" value="UniProtKB-KW"/>
</dbReference>
<dbReference type="GO" id="GO:0000724">
    <property type="term" value="P:double-strand break repair via homologous recombination"/>
    <property type="evidence" value="ECO:0007669"/>
    <property type="project" value="TreeGrafter"/>
</dbReference>
<dbReference type="InterPro" id="IPR011545">
    <property type="entry name" value="DEAD/DEAH_box_helicase_dom"/>
</dbReference>
<dbReference type="CDD" id="cd17920">
    <property type="entry name" value="DEXHc_RecQ"/>
    <property type="match status" value="1"/>
</dbReference>
<dbReference type="GO" id="GO:0005524">
    <property type="term" value="F:ATP binding"/>
    <property type="evidence" value="ECO:0007669"/>
    <property type="project" value="UniProtKB-KW"/>
</dbReference>
<dbReference type="InterPro" id="IPR029491">
    <property type="entry name" value="Helicase_HTH"/>
</dbReference>
<dbReference type="SUPFAM" id="SSF47819">
    <property type="entry name" value="HRDC-like"/>
    <property type="match status" value="1"/>
</dbReference>
<dbReference type="InterPro" id="IPR027417">
    <property type="entry name" value="P-loop_NTPase"/>
</dbReference>
<dbReference type="SMART" id="SM00487">
    <property type="entry name" value="DEXDc"/>
    <property type="match status" value="1"/>
</dbReference>
<dbReference type="Pfam" id="PF09382">
    <property type="entry name" value="RQC"/>
    <property type="match status" value="1"/>
</dbReference>
<evidence type="ECO:0000256" key="3">
    <source>
        <dbReference type="ARBA" id="ARBA00022741"/>
    </source>
</evidence>
<evidence type="ECO:0000256" key="10">
    <source>
        <dbReference type="RuleBase" id="RU364117"/>
    </source>
</evidence>
<evidence type="ECO:0000259" key="11">
    <source>
        <dbReference type="PROSITE" id="PS50967"/>
    </source>
</evidence>
<dbReference type="Pfam" id="PF00570">
    <property type="entry name" value="HRDC"/>
    <property type="match status" value="1"/>
</dbReference>
<evidence type="ECO:0000256" key="1">
    <source>
        <dbReference type="ARBA" id="ARBA00001947"/>
    </source>
</evidence>
<dbReference type="PANTHER" id="PTHR13710:SF120">
    <property type="entry name" value="BIFUNCTIONAL 3'-5' EXONUCLEASE_ATP-DEPENDENT HELICASE WRN"/>
    <property type="match status" value="1"/>
</dbReference>
<dbReference type="GO" id="GO:0009378">
    <property type="term" value="F:four-way junction helicase activity"/>
    <property type="evidence" value="ECO:0007669"/>
    <property type="project" value="TreeGrafter"/>
</dbReference>
<evidence type="ECO:0000256" key="7">
    <source>
        <dbReference type="ARBA" id="ARBA00023125"/>
    </source>
</evidence>
<dbReference type="InterPro" id="IPR018982">
    <property type="entry name" value="RQC_domain"/>
</dbReference>
<feature type="domain" description="Helicase C-terminal" evidence="13">
    <location>
        <begin position="256"/>
        <end position="411"/>
    </location>
</feature>
<keyword evidence="8" id="KW-0413">Isomerase</keyword>
<dbReference type="InterPro" id="IPR044876">
    <property type="entry name" value="HRDC_dom_sf"/>
</dbReference>
<dbReference type="GO" id="GO:0006260">
    <property type="term" value="P:DNA replication"/>
    <property type="evidence" value="ECO:0007669"/>
    <property type="project" value="InterPro"/>
</dbReference>
<keyword evidence="7" id="KW-0238">DNA-binding</keyword>
<evidence type="ECO:0000256" key="8">
    <source>
        <dbReference type="ARBA" id="ARBA00023235"/>
    </source>
</evidence>
<dbReference type="GO" id="GO:0043138">
    <property type="term" value="F:3'-5' DNA helicase activity"/>
    <property type="evidence" value="ECO:0007669"/>
    <property type="project" value="UniProtKB-EC"/>
</dbReference>
<dbReference type="PROSITE" id="PS51192">
    <property type="entry name" value="HELICASE_ATP_BIND_1"/>
    <property type="match status" value="1"/>
</dbReference>
<proteinExistence type="inferred from homology"/>
<feature type="domain" description="HRDC" evidence="11">
    <location>
        <begin position="583"/>
        <end position="663"/>
    </location>
</feature>
<dbReference type="PROSITE" id="PS50967">
    <property type="entry name" value="HRDC"/>
    <property type="match status" value="1"/>
</dbReference>
<dbReference type="GO" id="GO:0005694">
    <property type="term" value="C:chromosome"/>
    <property type="evidence" value="ECO:0007669"/>
    <property type="project" value="TreeGrafter"/>
</dbReference>
<dbReference type="Pfam" id="PF16124">
    <property type="entry name" value="RecQ_Zn_bind"/>
    <property type="match status" value="1"/>
</dbReference>
<dbReference type="InterPro" id="IPR014001">
    <property type="entry name" value="Helicase_ATP-bd"/>
</dbReference>
<dbReference type="OrthoDB" id="10261556at2759"/>
<comment type="similarity">
    <text evidence="2 10">Belongs to the helicase family. RecQ subfamily.</text>
</comment>
<reference evidence="15" key="1">
    <citation type="submission" date="2025-08" db="UniProtKB">
        <authorList>
            <consortium name="RefSeq"/>
        </authorList>
    </citation>
    <scope>IDENTIFICATION</scope>
    <source>
        <tissue evidence="15">Young leaves</tissue>
    </source>
</reference>
<dbReference type="SMART" id="SM00490">
    <property type="entry name" value="HELICc"/>
    <property type="match status" value="1"/>
</dbReference>
<dbReference type="InterPro" id="IPR010997">
    <property type="entry name" value="HRDC-like_sf"/>
</dbReference>
<protein>
    <recommendedName>
        <fullName evidence="10">ATP-dependent DNA helicase</fullName>
        <ecNumber evidence="10">5.6.2.4</ecNumber>
    </recommendedName>
</protein>
<dbReference type="InterPro" id="IPR032284">
    <property type="entry name" value="RecQ_Zn-bd"/>
</dbReference>
<evidence type="ECO:0000256" key="6">
    <source>
        <dbReference type="ARBA" id="ARBA00022840"/>
    </source>
</evidence>
<comment type="catalytic activity">
    <reaction evidence="10">
        <text>ATP + H2O = ADP + phosphate + H(+)</text>
        <dbReference type="Rhea" id="RHEA:13065"/>
        <dbReference type="ChEBI" id="CHEBI:15377"/>
        <dbReference type="ChEBI" id="CHEBI:15378"/>
        <dbReference type="ChEBI" id="CHEBI:30616"/>
        <dbReference type="ChEBI" id="CHEBI:43474"/>
        <dbReference type="ChEBI" id="CHEBI:456216"/>
    </reaction>
</comment>
<evidence type="ECO:0000259" key="12">
    <source>
        <dbReference type="PROSITE" id="PS51192"/>
    </source>
</evidence>
<evidence type="ECO:0000259" key="13">
    <source>
        <dbReference type="PROSITE" id="PS51194"/>
    </source>
</evidence>
<keyword evidence="14" id="KW-1185">Reference proteome</keyword>
<dbReference type="RefSeq" id="XP_022966161.1">
    <property type="nucleotide sequence ID" value="XM_023110393.1"/>
</dbReference>
<dbReference type="EC" id="5.6.2.4" evidence="10"/>
<dbReference type="AlphaFoldDB" id="A0A6J1HNL0"/>
<keyword evidence="5 10" id="KW-0347">Helicase</keyword>
<dbReference type="FunFam" id="1.10.10.10:FF:000513">
    <property type="entry name" value="ATP-dependent DNA helicase"/>
    <property type="match status" value="1"/>
</dbReference>
<keyword evidence="4 10" id="KW-0378">Hydrolase</keyword>
<name>A0A6J1HNL0_CUCMA</name>
<dbReference type="GeneID" id="111465921"/>
<dbReference type="Gene3D" id="1.10.10.10">
    <property type="entry name" value="Winged helix-like DNA-binding domain superfamily/Winged helix DNA-binding domain"/>
    <property type="match status" value="1"/>
</dbReference>
<dbReference type="GO" id="GO:0003677">
    <property type="term" value="F:DNA binding"/>
    <property type="evidence" value="ECO:0007669"/>
    <property type="project" value="UniProtKB-KW"/>
</dbReference>
<dbReference type="PANTHER" id="PTHR13710">
    <property type="entry name" value="DNA HELICASE RECQ FAMILY MEMBER"/>
    <property type="match status" value="1"/>
</dbReference>
<keyword evidence="3 10" id="KW-0547">Nucleotide-binding</keyword>
<accession>A0A6J1HNL0</accession>